<dbReference type="EMBL" id="NSLY01000118">
    <property type="protein sequence ID" value="PDP55673.1"/>
    <property type="molecule type" value="Genomic_DNA"/>
</dbReference>
<gene>
    <name evidence="2" type="ORF">CLI71_12740</name>
</gene>
<dbReference type="InterPro" id="IPR002560">
    <property type="entry name" value="Transposase_DDE"/>
</dbReference>
<dbReference type="PANTHER" id="PTHR33498">
    <property type="entry name" value="TRANSPOSASE FOR INSERTION SEQUENCE ELEMENT IS1557"/>
    <property type="match status" value="1"/>
</dbReference>
<reference evidence="2 3" key="1">
    <citation type="submission" date="2017-09" db="EMBL/GenBank/DDBJ databases">
        <title>Phase variable restriction modification systems are present in the genome sequences of periodontal pathogens Prevotella intermedia, Tannerella forsythia and Porphyromonas gingivalis.</title>
        <authorList>
            <person name="Haigh R.D."/>
            <person name="Crawford L."/>
            <person name="Ralph J."/>
            <person name="Wanford J."/>
            <person name="Vartoukian S.R."/>
            <person name="Hijazib K."/>
            <person name="Wade W."/>
            <person name="Oggioni M.R."/>
        </authorList>
    </citation>
    <scope>NUCLEOTIDE SEQUENCE [LARGE SCALE GENOMIC DNA]</scope>
    <source>
        <strain evidence="2 3">WW2834</strain>
    </source>
</reference>
<dbReference type="InterPro" id="IPR047951">
    <property type="entry name" value="Transpos_ISL3"/>
</dbReference>
<feature type="domain" description="Transposase IS204/IS1001/IS1096/IS1165 DDE" evidence="1">
    <location>
        <begin position="5"/>
        <end position="112"/>
    </location>
</feature>
<dbReference type="Proteomes" id="UP000219058">
    <property type="component" value="Unassembled WGS sequence"/>
</dbReference>
<sequence length="114" mass="12980">GLRCIGIDEFAVHKGQIYKTIVVDHETGRIVYVGNGRSKEAFAKFWRRVKRLKVKIEVVSSDLSAAFISSVGQNAPDAIHVYDKFHIVQLVAKAMDKTRRSVYKQTTDMEQRKV</sequence>
<feature type="non-terminal residue" evidence="2">
    <location>
        <position position="1"/>
    </location>
</feature>
<feature type="non-terminal residue" evidence="2">
    <location>
        <position position="114"/>
    </location>
</feature>
<evidence type="ECO:0000259" key="1">
    <source>
        <dbReference type="Pfam" id="PF01610"/>
    </source>
</evidence>
<evidence type="ECO:0000313" key="2">
    <source>
        <dbReference type="EMBL" id="PDP55673.1"/>
    </source>
</evidence>
<proteinExistence type="predicted"/>
<evidence type="ECO:0000313" key="3">
    <source>
        <dbReference type="Proteomes" id="UP000219058"/>
    </source>
</evidence>
<dbReference type="RefSeq" id="WP_144009899.1">
    <property type="nucleotide sequence ID" value="NZ_NSLY01000118.1"/>
</dbReference>
<dbReference type="PANTHER" id="PTHR33498:SF1">
    <property type="entry name" value="TRANSPOSASE FOR INSERTION SEQUENCE ELEMENT IS1557"/>
    <property type="match status" value="1"/>
</dbReference>
<organism evidence="2 3">
    <name type="scientific">Prevotella intermedia</name>
    <dbReference type="NCBI Taxonomy" id="28131"/>
    <lineage>
        <taxon>Bacteria</taxon>
        <taxon>Pseudomonadati</taxon>
        <taxon>Bacteroidota</taxon>
        <taxon>Bacteroidia</taxon>
        <taxon>Bacteroidales</taxon>
        <taxon>Prevotellaceae</taxon>
        <taxon>Prevotella</taxon>
    </lineage>
</organism>
<protein>
    <submittedName>
        <fullName evidence="2">ISL3 family transposase</fullName>
    </submittedName>
</protein>
<comment type="caution">
    <text evidence="2">The sequence shown here is derived from an EMBL/GenBank/DDBJ whole genome shotgun (WGS) entry which is preliminary data.</text>
</comment>
<name>A0A2A6EBY7_PREIN</name>
<dbReference type="AlphaFoldDB" id="A0A2A6EBY7"/>
<accession>A0A2A6EBY7</accession>
<dbReference type="Pfam" id="PF01610">
    <property type="entry name" value="DDE_Tnp_ISL3"/>
    <property type="match status" value="1"/>
</dbReference>